<dbReference type="InterPro" id="IPR001509">
    <property type="entry name" value="Epimerase_deHydtase"/>
</dbReference>
<dbReference type="PROSITE" id="PS51257">
    <property type="entry name" value="PROKAR_LIPOPROTEIN"/>
    <property type="match status" value="1"/>
</dbReference>
<dbReference type="EMBL" id="QUMU01000004">
    <property type="protein sequence ID" value="REG33438.1"/>
    <property type="molecule type" value="Genomic_DNA"/>
</dbReference>
<evidence type="ECO:0000313" key="4">
    <source>
        <dbReference type="Proteomes" id="UP000035579"/>
    </source>
</evidence>
<feature type="domain" description="NAD-dependent epimerase/dehydratase" evidence="1">
    <location>
        <begin position="49"/>
        <end position="259"/>
    </location>
</feature>
<accession>A0AAC8TBL5</accession>
<dbReference type="PANTHER" id="PTHR43245">
    <property type="entry name" value="BIFUNCTIONAL POLYMYXIN RESISTANCE PROTEIN ARNA"/>
    <property type="match status" value="1"/>
</dbReference>
<dbReference type="PROSITE" id="PS51318">
    <property type="entry name" value="TAT"/>
    <property type="match status" value="1"/>
</dbReference>
<evidence type="ECO:0000313" key="3">
    <source>
        <dbReference type="EMBL" id="REG33438.1"/>
    </source>
</evidence>
<evidence type="ECO:0000313" key="2">
    <source>
        <dbReference type="EMBL" id="AKI99846.1"/>
    </source>
</evidence>
<evidence type="ECO:0000313" key="5">
    <source>
        <dbReference type="Proteomes" id="UP000256345"/>
    </source>
</evidence>
<dbReference type="PANTHER" id="PTHR43245:SF13">
    <property type="entry name" value="UDP-D-APIOSE_UDP-D-XYLOSE SYNTHASE 2"/>
    <property type="match status" value="1"/>
</dbReference>
<dbReference type="CDD" id="cd05265">
    <property type="entry name" value="SDR_a1"/>
    <property type="match status" value="1"/>
</dbReference>
<sequence length="391" mass="42230">MKWSRRGVLKGAAALGSLWAVGCASTRQEGKQGSEAAKASAPKGGGKRILILGGTGFLGPQLVEAARARGHTVTLFNRGKTRPHLFPDVEKLQGDRDPRNGEGLKALEGRTWDAVVDTSGYVPRVVRASAELLAPNVGHYVFISTISVYKELPRPGMDEDSTLATVEDAANENVRENYGALKALCEKAVEAAFPGRTTNIRPGLIVGPDDPTQRFTYWPVRVAQGGEVLAPGSGADPAQFIDVRDLAEWTILTLENRDVGTFNATGPARPLTMKELLEACKQASHSDATFTWADAAFLEKHNVRAWMDMPVWVTPGGEMAGMSAVSNARAVARGLKFRPAVDTARDTLTWFNGLPPERQAELRKRAGLPPEREREVLAAWHQQQSGAAHAP</sequence>
<dbReference type="InterPro" id="IPR006311">
    <property type="entry name" value="TAT_signal"/>
</dbReference>
<protein>
    <submittedName>
        <fullName evidence="2 3">Isoflavone reductase</fullName>
    </submittedName>
</protein>
<dbReference type="SUPFAM" id="SSF51735">
    <property type="entry name" value="NAD(P)-binding Rossmann-fold domains"/>
    <property type="match status" value="1"/>
</dbReference>
<dbReference type="Proteomes" id="UP000035579">
    <property type="component" value="Chromosome"/>
</dbReference>
<dbReference type="InterPro" id="IPR050177">
    <property type="entry name" value="Lipid_A_modif_metabolic_enz"/>
</dbReference>
<reference evidence="2 4" key="1">
    <citation type="submission" date="2015-05" db="EMBL/GenBank/DDBJ databases">
        <title>Genome assembly of Archangium gephyra DSM 2261.</title>
        <authorList>
            <person name="Sharma G."/>
            <person name="Subramanian S."/>
        </authorList>
    </citation>
    <scope>NUCLEOTIDE SEQUENCE [LARGE SCALE GENOMIC DNA]</scope>
    <source>
        <strain evidence="2 4">DSM 2261</strain>
    </source>
</reference>
<dbReference type="AlphaFoldDB" id="A0AAC8TBL5"/>
<reference evidence="3 5" key="2">
    <citation type="submission" date="2018-08" db="EMBL/GenBank/DDBJ databases">
        <title>Genomic Encyclopedia of Archaeal and Bacterial Type Strains, Phase II (KMG-II): from individual species to whole genera.</title>
        <authorList>
            <person name="Goeker M."/>
        </authorList>
    </citation>
    <scope>NUCLEOTIDE SEQUENCE [LARGE SCALE GENOMIC DNA]</scope>
    <source>
        <strain evidence="3 5">DSM 2261</strain>
    </source>
</reference>
<dbReference type="RefSeq" id="WP_047854823.1">
    <property type="nucleotide sequence ID" value="NZ_CP011509.1"/>
</dbReference>
<dbReference type="InterPro" id="IPR036291">
    <property type="entry name" value="NAD(P)-bd_dom_sf"/>
</dbReference>
<dbReference type="EMBL" id="CP011509">
    <property type="protein sequence ID" value="AKI99846.1"/>
    <property type="molecule type" value="Genomic_DNA"/>
</dbReference>
<gene>
    <name evidence="2" type="ORF">AA314_01473</name>
    <name evidence="3" type="ORF">ATI61_104729</name>
</gene>
<proteinExistence type="predicted"/>
<name>A0AAC8TBL5_9BACT</name>
<keyword evidence="5" id="KW-1185">Reference proteome</keyword>
<organism evidence="2 4">
    <name type="scientific">Archangium gephyra</name>
    <dbReference type="NCBI Taxonomy" id="48"/>
    <lineage>
        <taxon>Bacteria</taxon>
        <taxon>Pseudomonadati</taxon>
        <taxon>Myxococcota</taxon>
        <taxon>Myxococcia</taxon>
        <taxon>Myxococcales</taxon>
        <taxon>Cystobacterineae</taxon>
        <taxon>Archangiaceae</taxon>
        <taxon>Archangium</taxon>
    </lineage>
</organism>
<dbReference type="Gene3D" id="3.40.50.720">
    <property type="entry name" value="NAD(P)-binding Rossmann-like Domain"/>
    <property type="match status" value="1"/>
</dbReference>
<dbReference type="Pfam" id="PF01370">
    <property type="entry name" value="Epimerase"/>
    <property type="match status" value="1"/>
</dbReference>
<dbReference type="KEGG" id="age:AA314_01473"/>
<evidence type="ECO:0000259" key="1">
    <source>
        <dbReference type="Pfam" id="PF01370"/>
    </source>
</evidence>
<dbReference type="Proteomes" id="UP000256345">
    <property type="component" value="Unassembled WGS sequence"/>
</dbReference>